<evidence type="ECO:0000313" key="2">
    <source>
        <dbReference type="Proteomes" id="UP000596252"/>
    </source>
</evidence>
<protein>
    <submittedName>
        <fullName evidence="1">Uncharacterized protein</fullName>
    </submittedName>
</protein>
<dbReference type="Proteomes" id="UP000596252">
    <property type="component" value="Chromosome"/>
</dbReference>
<organism evidence="1 2">
    <name type="scientific">Shewanella litorisediminis</name>
    <dbReference type="NCBI Taxonomy" id="1173586"/>
    <lineage>
        <taxon>Bacteria</taxon>
        <taxon>Pseudomonadati</taxon>
        <taxon>Pseudomonadota</taxon>
        <taxon>Gammaproteobacteria</taxon>
        <taxon>Alteromonadales</taxon>
        <taxon>Shewanellaceae</taxon>
        <taxon>Shewanella</taxon>
    </lineage>
</organism>
<proteinExistence type="predicted"/>
<accession>A0ABX7G2W3</accession>
<reference evidence="1 2" key="1">
    <citation type="journal article" date="2012" name="Antonie Van Leeuwenhoek">
        <title>Shewanella litorisediminis sp. nov., a gammaproteobacterium isolated from a tidal flat sediment.</title>
        <authorList>
            <person name="Lee M.H."/>
            <person name="Yoon J.H."/>
        </authorList>
    </citation>
    <scope>NUCLEOTIDE SEQUENCE [LARGE SCALE GENOMIC DNA]</scope>
    <source>
        <strain evidence="1 2">SMK1-12</strain>
    </source>
</reference>
<name>A0ABX7G2W3_9GAMM</name>
<keyword evidence="2" id="KW-1185">Reference proteome</keyword>
<dbReference type="EMBL" id="CP069213">
    <property type="protein sequence ID" value="QRH01682.1"/>
    <property type="molecule type" value="Genomic_DNA"/>
</dbReference>
<dbReference type="RefSeq" id="WP_203325355.1">
    <property type="nucleotide sequence ID" value="NZ_CP069213.1"/>
</dbReference>
<evidence type="ECO:0000313" key="1">
    <source>
        <dbReference type="EMBL" id="QRH01682.1"/>
    </source>
</evidence>
<gene>
    <name evidence="1" type="ORF">JQC75_17850</name>
</gene>
<sequence length="135" mass="14318">MSLRLPHLALKLLLITMLLGQILTPVQAFVSIVKAPMSVSMGHTASDALSHDVATPSDHSQMSTMMMTGKHNADCRTYCASGSQADCASHCTSSMGLPVLALHINHHHSRDAIATASWSLITFTGSLQTPPPDLA</sequence>